<evidence type="ECO:0000256" key="15">
    <source>
        <dbReference type="ARBA" id="ARBA00023264"/>
    </source>
</evidence>
<evidence type="ECO:0000256" key="2">
    <source>
        <dbReference type="ARBA" id="ARBA00004141"/>
    </source>
</evidence>
<keyword evidence="11 20" id="KW-1133">Transmembrane helix</keyword>
<organism evidence="22 23">
    <name type="scientific">Linum tenue</name>
    <dbReference type="NCBI Taxonomy" id="586396"/>
    <lineage>
        <taxon>Eukaryota</taxon>
        <taxon>Viridiplantae</taxon>
        <taxon>Streptophyta</taxon>
        <taxon>Embryophyta</taxon>
        <taxon>Tracheophyta</taxon>
        <taxon>Spermatophyta</taxon>
        <taxon>Magnoliopsida</taxon>
        <taxon>eudicotyledons</taxon>
        <taxon>Gunneridae</taxon>
        <taxon>Pentapetalae</taxon>
        <taxon>rosids</taxon>
        <taxon>fabids</taxon>
        <taxon>Malpighiales</taxon>
        <taxon>Linaceae</taxon>
        <taxon>Linum</taxon>
    </lineage>
</organism>
<dbReference type="AlphaFoldDB" id="A0AAV0RF02"/>
<feature type="transmembrane region" description="Helical" evidence="20">
    <location>
        <begin position="453"/>
        <end position="472"/>
    </location>
</feature>
<evidence type="ECO:0000256" key="6">
    <source>
        <dbReference type="ARBA" id="ARBA00012487"/>
    </source>
</evidence>
<dbReference type="Pfam" id="PF20705">
    <property type="entry name" value="DUF6821"/>
    <property type="match status" value="1"/>
</dbReference>
<reference evidence="22" key="1">
    <citation type="submission" date="2022-08" db="EMBL/GenBank/DDBJ databases">
        <authorList>
            <person name="Gutierrez-Valencia J."/>
        </authorList>
    </citation>
    <scope>NUCLEOTIDE SEQUENCE</scope>
</reference>
<dbReference type="PANTHER" id="PTHR13773">
    <property type="entry name" value="PHOSPHATIDATE CYTIDYLYLTRANSFERASE"/>
    <property type="match status" value="1"/>
</dbReference>
<keyword evidence="23" id="KW-1185">Reference proteome</keyword>
<protein>
    <recommendedName>
        <fullName evidence="6">phosphatidate cytidylyltransferase</fullName>
        <ecNumber evidence="6">2.7.7.41</ecNumber>
    </recommendedName>
    <alternativeName>
        <fullName evidence="16">CDP-diacylglycerol synthase</fullName>
    </alternativeName>
    <alternativeName>
        <fullName evidence="17">CDP-diglyceride pyrophosphorylase</fullName>
    </alternativeName>
    <alternativeName>
        <fullName evidence="18">CDP-diglyceride synthase</fullName>
    </alternativeName>
</protein>
<keyword evidence="15" id="KW-1208">Phospholipid metabolism</keyword>
<dbReference type="EMBL" id="CAMGYJ010000010">
    <property type="protein sequence ID" value="CAI0556144.1"/>
    <property type="molecule type" value="Genomic_DNA"/>
</dbReference>
<evidence type="ECO:0000256" key="17">
    <source>
        <dbReference type="ARBA" id="ARBA00032396"/>
    </source>
</evidence>
<feature type="transmembrane region" description="Helical" evidence="20">
    <location>
        <begin position="418"/>
        <end position="441"/>
    </location>
</feature>
<keyword evidence="8" id="KW-0808">Transferase</keyword>
<evidence type="ECO:0000313" key="23">
    <source>
        <dbReference type="Proteomes" id="UP001154282"/>
    </source>
</evidence>
<comment type="caution">
    <text evidence="22">The sequence shown here is derived from an EMBL/GenBank/DDBJ whole genome shotgun (WGS) entry which is preliminary data.</text>
</comment>
<feature type="transmembrane region" description="Helical" evidence="20">
    <location>
        <begin position="264"/>
        <end position="284"/>
    </location>
</feature>
<keyword evidence="13 20" id="KW-0472">Membrane</keyword>
<feature type="region of interest" description="Disordered" evidence="19">
    <location>
        <begin position="211"/>
        <end position="236"/>
    </location>
</feature>
<evidence type="ECO:0000256" key="10">
    <source>
        <dbReference type="ARBA" id="ARBA00022695"/>
    </source>
</evidence>
<evidence type="ECO:0000256" key="16">
    <source>
        <dbReference type="ARBA" id="ARBA00029893"/>
    </source>
</evidence>
<comment type="similarity">
    <text evidence="5">Belongs to the CDS family.</text>
</comment>
<keyword evidence="14" id="KW-0594">Phospholipid biosynthesis</keyword>
<gene>
    <name evidence="22" type="ORF">LITE_LOCUS47859</name>
</gene>
<comment type="subcellular location">
    <subcellularLocation>
        <location evidence="2">Membrane</location>
        <topology evidence="2">Multi-pass membrane protein</topology>
    </subcellularLocation>
</comment>
<dbReference type="Proteomes" id="UP001154282">
    <property type="component" value="Unassembled WGS sequence"/>
</dbReference>
<feature type="transmembrane region" description="Helical" evidence="20">
    <location>
        <begin position="519"/>
        <end position="542"/>
    </location>
</feature>
<dbReference type="Pfam" id="PF01148">
    <property type="entry name" value="CTP_transf_1"/>
    <property type="match status" value="2"/>
</dbReference>
<evidence type="ECO:0000256" key="3">
    <source>
        <dbReference type="ARBA" id="ARBA00005119"/>
    </source>
</evidence>
<feature type="domain" description="DUF6821" evidence="21">
    <location>
        <begin position="252"/>
        <end position="323"/>
    </location>
</feature>
<keyword evidence="9 20" id="KW-0812">Transmembrane</keyword>
<keyword evidence="10" id="KW-0548">Nucleotidyltransferase</keyword>
<proteinExistence type="inferred from homology"/>
<feature type="transmembrane region" description="Helical" evidence="20">
    <location>
        <begin position="478"/>
        <end position="498"/>
    </location>
</feature>
<comment type="catalytic activity">
    <reaction evidence="1">
        <text>a 1,2-diacyl-sn-glycero-3-phosphate + CTP + H(+) = a CDP-1,2-diacyl-sn-glycerol + diphosphate</text>
        <dbReference type="Rhea" id="RHEA:16229"/>
        <dbReference type="ChEBI" id="CHEBI:15378"/>
        <dbReference type="ChEBI" id="CHEBI:33019"/>
        <dbReference type="ChEBI" id="CHEBI:37563"/>
        <dbReference type="ChEBI" id="CHEBI:58332"/>
        <dbReference type="ChEBI" id="CHEBI:58608"/>
        <dbReference type="EC" id="2.7.7.41"/>
    </reaction>
</comment>
<dbReference type="PANTHER" id="PTHR13773:SF8">
    <property type="entry name" value="PHOSPHATIDATE CYTIDYLYLTRANSFERASE, PHOTORECEPTOR-SPECIFIC"/>
    <property type="match status" value="1"/>
</dbReference>
<comment type="pathway">
    <text evidence="3">Phospholipid metabolism; CDP-diacylglycerol biosynthesis; CDP-diacylglycerol from sn-glycerol 3-phosphate: step 3/3.</text>
</comment>
<evidence type="ECO:0000256" key="1">
    <source>
        <dbReference type="ARBA" id="ARBA00001698"/>
    </source>
</evidence>
<dbReference type="GO" id="GO:0005789">
    <property type="term" value="C:endoplasmic reticulum membrane"/>
    <property type="evidence" value="ECO:0007669"/>
    <property type="project" value="TreeGrafter"/>
</dbReference>
<evidence type="ECO:0000256" key="8">
    <source>
        <dbReference type="ARBA" id="ARBA00022679"/>
    </source>
</evidence>
<keyword evidence="7" id="KW-0444">Lipid biosynthesis</keyword>
<evidence type="ECO:0000313" key="22">
    <source>
        <dbReference type="EMBL" id="CAI0556144.1"/>
    </source>
</evidence>
<accession>A0AAV0RF02</accession>
<evidence type="ECO:0000256" key="12">
    <source>
        <dbReference type="ARBA" id="ARBA00023098"/>
    </source>
</evidence>
<evidence type="ECO:0000256" key="5">
    <source>
        <dbReference type="ARBA" id="ARBA00010185"/>
    </source>
</evidence>
<evidence type="ECO:0000256" key="7">
    <source>
        <dbReference type="ARBA" id="ARBA00022516"/>
    </source>
</evidence>
<name>A0AAV0RF02_9ROSI</name>
<evidence type="ECO:0000256" key="11">
    <source>
        <dbReference type="ARBA" id="ARBA00022989"/>
    </source>
</evidence>
<evidence type="ECO:0000256" key="9">
    <source>
        <dbReference type="ARBA" id="ARBA00022692"/>
    </source>
</evidence>
<evidence type="ECO:0000256" key="20">
    <source>
        <dbReference type="SAM" id="Phobius"/>
    </source>
</evidence>
<comment type="pathway">
    <text evidence="4">Lipid metabolism.</text>
</comment>
<evidence type="ECO:0000256" key="18">
    <source>
        <dbReference type="ARBA" id="ARBA00033406"/>
    </source>
</evidence>
<feature type="transmembrane region" description="Helical" evidence="20">
    <location>
        <begin position="377"/>
        <end position="398"/>
    </location>
</feature>
<evidence type="ECO:0000256" key="14">
    <source>
        <dbReference type="ARBA" id="ARBA00023209"/>
    </source>
</evidence>
<dbReference type="GO" id="GO:0004605">
    <property type="term" value="F:phosphatidate cytidylyltransferase activity"/>
    <property type="evidence" value="ECO:0007669"/>
    <property type="project" value="UniProtKB-EC"/>
</dbReference>
<sequence>MEEGEGSLEFQDWEVLAHSDTEAVVISSPVSVENPRSFEEIEADSGGMIRLDYFSIGNDSMFDKSVVASAAGEVESSVESDNPSWIDPAIDNRFEGKNSVGFWSDSGSDRSDDRKVGDFDVRNELGAEKLAKSEEMEAKGVDGREFDQLVGELSSCEAKSESGFEENVKSRQLGFEEIEEKLGKEKDMTKFWSDSGGDGLVLGSEVLSEEATRGGNAPVEENSGVVEAGEGKPGVGDEGKKQPVVWWKVPFELLKCCVFRVSPVWTFSMAAALMGFVILGRKLYKMKRKARSLELKVTVDDKKVSQFMSRAARLNEAFSVVRRLLILSLCNPKLLSPSPLLDSLTRLCHHHRRTPQSDSQSQVCCQKSVRASFRRELAASLWHFFFTAMLFVYGRIISQRLVNTVTSDNIFYRLVGGFVKYHMAICYFLYIAGFVWFILTLKKKMYKYQFSQYAWTHMILFVVFAQSAFTVANIFEGIFWFLLPASLIAVNDVAAYFFGFFFGKTPLIKLSPKKTWEGFIGASVATMISAFVLANIMGQFLWLTCPRKDLSTGWLDCNPGPLYKPEPYPLPGWLPHWDFGDSIPGHGGFTDRMDCQMVMAVFAYIYHQSFVAPNDSSIEMIMNQILGGLTLEEQRDLYTKLGEILQERIRLSS</sequence>
<dbReference type="GO" id="GO:0008654">
    <property type="term" value="P:phospholipid biosynthetic process"/>
    <property type="evidence" value="ECO:0007669"/>
    <property type="project" value="UniProtKB-KW"/>
</dbReference>
<dbReference type="InterPro" id="IPR049224">
    <property type="entry name" value="DUF6821"/>
</dbReference>
<evidence type="ECO:0000256" key="19">
    <source>
        <dbReference type="SAM" id="MobiDB-lite"/>
    </source>
</evidence>
<dbReference type="EC" id="2.7.7.41" evidence="6"/>
<dbReference type="InterPro" id="IPR016720">
    <property type="entry name" value="PC_Trfase_euk"/>
</dbReference>
<evidence type="ECO:0000259" key="21">
    <source>
        <dbReference type="Pfam" id="PF20705"/>
    </source>
</evidence>
<evidence type="ECO:0000256" key="13">
    <source>
        <dbReference type="ARBA" id="ARBA00023136"/>
    </source>
</evidence>
<evidence type="ECO:0000256" key="4">
    <source>
        <dbReference type="ARBA" id="ARBA00005189"/>
    </source>
</evidence>
<keyword evidence="12" id="KW-0443">Lipid metabolism</keyword>